<dbReference type="EMBL" id="KV448411">
    <property type="protein sequence ID" value="OAX36507.1"/>
    <property type="molecule type" value="Genomic_DNA"/>
</dbReference>
<dbReference type="PANTHER" id="PTHR11106:SF27">
    <property type="entry name" value="MACRO DOMAIN-CONTAINING PROTEIN"/>
    <property type="match status" value="1"/>
</dbReference>
<dbReference type="InterPro" id="IPR002589">
    <property type="entry name" value="Macro_dom"/>
</dbReference>
<protein>
    <submittedName>
        <fullName evidence="2">A1pp-domain-containing protein</fullName>
    </submittedName>
</protein>
<dbReference type="Proteomes" id="UP000092154">
    <property type="component" value="Unassembled WGS sequence"/>
</dbReference>
<dbReference type="NCBIfam" id="NF001664">
    <property type="entry name" value="PRK00431.1-6"/>
    <property type="match status" value="1"/>
</dbReference>
<evidence type="ECO:0000259" key="1">
    <source>
        <dbReference type="PROSITE" id="PS51154"/>
    </source>
</evidence>
<proteinExistence type="predicted"/>
<dbReference type="SUPFAM" id="SSF52949">
    <property type="entry name" value="Macro domain-like"/>
    <property type="match status" value="1"/>
</dbReference>
<name>A0A1B7MVD3_9AGAM</name>
<sequence>MPNRIQLRGIRTVSQLFGNTTLRDVETPFYPPKRSLLSRVHLYQGNITQIEVDAIVNAANSTLQGGGGVDGAIHMAAGPALAKACRELYPGPRPCPTGDAKITPGFQLPAKHVIHTVGPRWSSSSDAETMASQLGSCYRTSLQLAVENKCKSIAFPLISTGIYSYPIDEATHIALKETRIFLDENDELDHVVFIIFTGRDDDQEVYEQLIPYYFPLGPEVISESAEDLPSV</sequence>
<feature type="domain" description="Macro" evidence="1">
    <location>
        <begin position="27"/>
        <end position="214"/>
    </location>
</feature>
<dbReference type="SMART" id="SM00506">
    <property type="entry name" value="A1pp"/>
    <property type="match status" value="1"/>
</dbReference>
<organism evidence="2 3">
    <name type="scientific">Rhizopogon vinicolor AM-OR11-026</name>
    <dbReference type="NCBI Taxonomy" id="1314800"/>
    <lineage>
        <taxon>Eukaryota</taxon>
        <taxon>Fungi</taxon>
        <taxon>Dikarya</taxon>
        <taxon>Basidiomycota</taxon>
        <taxon>Agaricomycotina</taxon>
        <taxon>Agaricomycetes</taxon>
        <taxon>Agaricomycetidae</taxon>
        <taxon>Boletales</taxon>
        <taxon>Suillineae</taxon>
        <taxon>Rhizopogonaceae</taxon>
        <taxon>Rhizopogon</taxon>
    </lineage>
</organism>
<dbReference type="InParanoid" id="A0A1B7MVD3"/>
<dbReference type="PANTHER" id="PTHR11106">
    <property type="entry name" value="GANGLIOSIDE INDUCED DIFFERENTIATION ASSOCIATED PROTEIN 2-RELATED"/>
    <property type="match status" value="1"/>
</dbReference>
<dbReference type="PROSITE" id="PS51154">
    <property type="entry name" value="MACRO"/>
    <property type="match status" value="1"/>
</dbReference>
<dbReference type="AlphaFoldDB" id="A0A1B7MVD3"/>
<evidence type="ECO:0000313" key="2">
    <source>
        <dbReference type="EMBL" id="OAX36507.1"/>
    </source>
</evidence>
<gene>
    <name evidence="2" type="ORF">K503DRAFT_721247</name>
</gene>
<dbReference type="STRING" id="1314800.A0A1B7MVD3"/>
<reference evidence="2 3" key="1">
    <citation type="submission" date="2016-06" db="EMBL/GenBank/DDBJ databases">
        <title>Comparative genomics of the ectomycorrhizal sister species Rhizopogon vinicolor and Rhizopogon vesiculosus (Basidiomycota: Boletales) reveals a divergence of the mating type B locus.</title>
        <authorList>
            <consortium name="DOE Joint Genome Institute"/>
            <person name="Mujic A.B."/>
            <person name="Kuo A."/>
            <person name="Tritt A."/>
            <person name="Lipzen A."/>
            <person name="Chen C."/>
            <person name="Johnson J."/>
            <person name="Sharma A."/>
            <person name="Barry K."/>
            <person name="Grigoriev I.V."/>
            <person name="Spatafora J.W."/>
        </authorList>
    </citation>
    <scope>NUCLEOTIDE SEQUENCE [LARGE SCALE GENOMIC DNA]</scope>
    <source>
        <strain evidence="2 3">AM-OR11-026</strain>
    </source>
</reference>
<dbReference type="OrthoDB" id="6077599at2759"/>
<keyword evidence="3" id="KW-1185">Reference proteome</keyword>
<dbReference type="CDD" id="cd02908">
    <property type="entry name" value="Macro_OAADPr_deacetylase"/>
    <property type="match status" value="1"/>
</dbReference>
<accession>A0A1B7MVD3</accession>
<dbReference type="Gene3D" id="3.40.220.10">
    <property type="entry name" value="Leucine Aminopeptidase, subunit E, domain 1"/>
    <property type="match status" value="1"/>
</dbReference>
<evidence type="ECO:0000313" key="3">
    <source>
        <dbReference type="Proteomes" id="UP000092154"/>
    </source>
</evidence>
<dbReference type="Pfam" id="PF01661">
    <property type="entry name" value="Macro"/>
    <property type="match status" value="1"/>
</dbReference>
<dbReference type="InterPro" id="IPR043472">
    <property type="entry name" value="Macro_dom-like"/>
</dbReference>